<keyword evidence="1" id="KW-0472">Membrane</keyword>
<feature type="transmembrane region" description="Helical" evidence="1">
    <location>
        <begin position="15"/>
        <end position="34"/>
    </location>
</feature>
<protein>
    <submittedName>
        <fullName evidence="2">Uncharacterized protein</fullName>
    </submittedName>
</protein>
<dbReference type="EMBL" id="FNCG01000033">
    <property type="protein sequence ID" value="SDI79155.1"/>
    <property type="molecule type" value="Genomic_DNA"/>
</dbReference>
<evidence type="ECO:0000313" key="2">
    <source>
        <dbReference type="EMBL" id="SDI79155.1"/>
    </source>
</evidence>
<evidence type="ECO:0000313" key="3">
    <source>
        <dbReference type="Proteomes" id="UP000199705"/>
    </source>
</evidence>
<keyword evidence="1" id="KW-1133">Transmembrane helix</keyword>
<reference evidence="3" key="1">
    <citation type="submission" date="2016-10" db="EMBL/GenBank/DDBJ databases">
        <authorList>
            <person name="Varghese N."/>
            <person name="Submissions S."/>
        </authorList>
    </citation>
    <scope>NUCLEOTIDE SEQUENCE [LARGE SCALE GENOMIC DNA]</scope>
    <source>
        <strain evidence="3">Gh-67</strain>
    </source>
</reference>
<name>A0A1G8NG75_9SPHI</name>
<gene>
    <name evidence="2" type="ORF">SAMN05192573_13315</name>
</gene>
<dbReference type="STRING" id="551996.SAMN05192573_13315"/>
<dbReference type="Proteomes" id="UP000199705">
    <property type="component" value="Unassembled WGS sequence"/>
</dbReference>
<keyword evidence="1" id="KW-0812">Transmembrane</keyword>
<sequence>MSLLRRYARNDIREYLPDVGIFTNIFLPTLLLVLTKKNQV</sequence>
<dbReference type="AlphaFoldDB" id="A0A1G8NG75"/>
<proteinExistence type="predicted"/>
<accession>A0A1G8NG75</accession>
<evidence type="ECO:0000256" key="1">
    <source>
        <dbReference type="SAM" id="Phobius"/>
    </source>
</evidence>
<keyword evidence="3" id="KW-1185">Reference proteome</keyword>
<organism evidence="2 3">
    <name type="scientific">Mucilaginibacter gossypii</name>
    <dbReference type="NCBI Taxonomy" id="551996"/>
    <lineage>
        <taxon>Bacteria</taxon>
        <taxon>Pseudomonadati</taxon>
        <taxon>Bacteroidota</taxon>
        <taxon>Sphingobacteriia</taxon>
        <taxon>Sphingobacteriales</taxon>
        <taxon>Sphingobacteriaceae</taxon>
        <taxon>Mucilaginibacter</taxon>
    </lineage>
</organism>